<feature type="transmembrane region" description="Helical" evidence="19">
    <location>
        <begin position="196"/>
        <end position="214"/>
    </location>
</feature>
<comment type="cofactor">
    <cofactor evidence="2">
        <name>Mn(2+)</name>
        <dbReference type="ChEBI" id="CHEBI:29035"/>
    </cofactor>
</comment>
<comment type="similarity">
    <text evidence="17">Belongs to the adenylyl cyclase class-4/guanylyl cyclase family.</text>
</comment>
<keyword evidence="11" id="KW-0460">Magnesium</keyword>
<reference evidence="22" key="1">
    <citation type="submission" date="2025-08" db="UniProtKB">
        <authorList>
            <consortium name="RefSeq"/>
        </authorList>
    </citation>
    <scope>IDENTIFICATION</scope>
    <source>
        <tissue evidence="22">Muscle</tissue>
    </source>
</reference>
<feature type="domain" description="Guanylate cyclase" evidence="20">
    <location>
        <begin position="998"/>
        <end position="1135"/>
    </location>
</feature>
<protein>
    <recommendedName>
        <fullName evidence="5">adenylate cyclase</fullName>
        <ecNumber evidence="5">4.6.1.1</ecNumber>
    </recommendedName>
</protein>
<evidence type="ECO:0000313" key="22">
    <source>
        <dbReference type="RefSeq" id="XP_022242489.1"/>
    </source>
</evidence>
<keyword evidence="14 19" id="KW-0472">Membrane</keyword>
<dbReference type="RefSeq" id="XP_022242489.1">
    <property type="nucleotide sequence ID" value="XM_022386781.1"/>
</dbReference>
<evidence type="ECO:0000256" key="5">
    <source>
        <dbReference type="ARBA" id="ARBA00012201"/>
    </source>
</evidence>
<dbReference type="InterPro" id="IPR032628">
    <property type="entry name" value="AC_N"/>
</dbReference>
<feature type="transmembrane region" description="Helical" evidence="19">
    <location>
        <begin position="798"/>
        <end position="821"/>
    </location>
</feature>
<dbReference type="InterPro" id="IPR018297">
    <property type="entry name" value="A/G_cyclase_CS"/>
</dbReference>
<keyword evidence="7" id="KW-0479">Metal-binding</keyword>
<keyword evidence="21" id="KW-1185">Reference proteome</keyword>
<keyword evidence="9" id="KW-0547">Nucleotide-binding</keyword>
<evidence type="ECO:0000256" key="2">
    <source>
        <dbReference type="ARBA" id="ARBA00001936"/>
    </source>
</evidence>
<feature type="compositionally biased region" description="Basic and acidic residues" evidence="18">
    <location>
        <begin position="67"/>
        <end position="80"/>
    </location>
</feature>
<dbReference type="InterPro" id="IPR029787">
    <property type="entry name" value="Nucleotide_cyclase"/>
</dbReference>
<comment type="catalytic activity">
    <reaction evidence="1">
        <text>ATP = 3',5'-cyclic AMP + diphosphate</text>
        <dbReference type="Rhea" id="RHEA:15389"/>
        <dbReference type="ChEBI" id="CHEBI:30616"/>
        <dbReference type="ChEBI" id="CHEBI:33019"/>
        <dbReference type="ChEBI" id="CHEBI:58165"/>
        <dbReference type="EC" id="4.6.1.1"/>
    </reaction>
</comment>
<evidence type="ECO:0000259" key="20">
    <source>
        <dbReference type="PROSITE" id="PS50125"/>
    </source>
</evidence>
<evidence type="ECO:0000256" key="13">
    <source>
        <dbReference type="ARBA" id="ARBA00022998"/>
    </source>
</evidence>
<dbReference type="SMART" id="SM00044">
    <property type="entry name" value="CYCc"/>
    <property type="match status" value="2"/>
</dbReference>
<evidence type="ECO:0000256" key="16">
    <source>
        <dbReference type="ARBA" id="ARBA00023239"/>
    </source>
</evidence>
<dbReference type="SUPFAM" id="SSF55073">
    <property type="entry name" value="Nucleotide cyclase"/>
    <property type="match status" value="2"/>
</dbReference>
<keyword evidence="8" id="KW-0677">Repeat</keyword>
<feature type="transmembrane region" description="Helical" evidence="19">
    <location>
        <begin position="234"/>
        <end position="250"/>
    </location>
</feature>
<proteinExistence type="inferred from homology"/>
<evidence type="ECO:0000256" key="1">
    <source>
        <dbReference type="ARBA" id="ARBA00001593"/>
    </source>
</evidence>
<feature type="transmembrane region" description="Helical" evidence="19">
    <location>
        <begin position="873"/>
        <end position="893"/>
    </location>
</feature>
<evidence type="ECO:0000256" key="8">
    <source>
        <dbReference type="ARBA" id="ARBA00022737"/>
    </source>
</evidence>
<evidence type="ECO:0000256" key="7">
    <source>
        <dbReference type="ARBA" id="ARBA00022723"/>
    </source>
</evidence>
<feature type="transmembrane region" description="Helical" evidence="19">
    <location>
        <begin position="845"/>
        <end position="866"/>
    </location>
</feature>
<feature type="transmembrane region" description="Helical" evidence="19">
    <location>
        <begin position="257"/>
        <end position="277"/>
    </location>
</feature>
<keyword evidence="12 19" id="KW-1133">Transmembrane helix</keyword>
<feature type="region of interest" description="Disordered" evidence="18">
    <location>
        <begin position="64"/>
        <end position="84"/>
    </location>
</feature>
<evidence type="ECO:0000256" key="18">
    <source>
        <dbReference type="SAM" id="MobiDB-lite"/>
    </source>
</evidence>
<evidence type="ECO:0000256" key="19">
    <source>
        <dbReference type="SAM" id="Phobius"/>
    </source>
</evidence>
<dbReference type="GeneID" id="106459888"/>
<dbReference type="Gene3D" id="3.30.70.1230">
    <property type="entry name" value="Nucleotide cyclase"/>
    <property type="match status" value="2"/>
</dbReference>
<evidence type="ECO:0000256" key="3">
    <source>
        <dbReference type="ARBA" id="ARBA00001946"/>
    </source>
</evidence>
<feature type="compositionally biased region" description="Basic and acidic residues" evidence="18">
    <location>
        <begin position="1279"/>
        <end position="1292"/>
    </location>
</feature>
<evidence type="ECO:0000256" key="9">
    <source>
        <dbReference type="ARBA" id="ARBA00022741"/>
    </source>
</evidence>
<accession>A0ABM1SFT4</accession>
<dbReference type="PANTHER" id="PTHR45627">
    <property type="entry name" value="ADENYLATE CYCLASE TYPE 1"/>
    <property type="match status" value="1"/>
</dbReference>
<keyword evidence="6 19" id="KW-0812">Transmembrane</keyword>
<dbReference type="InterPro" id="IPR001054">
    <property type="entry name" value="A/G_cyclase"/>
</dbReference>
<keyword evidence="16 17" id="KW-0456">Lyase</keyword>
<comment type="cofactor">
    <cofactor evidence="3">
        <name>Mg(2+)</name>
        <dbReference type="ChEBI" id="CHEBI:18420"/>
    </cofactor>
</comment>
<evidence type="ECO:0000256" key="6">
    <source>
        <dbReference type="ARBA" id="ARBA00022692"/>
    </source>
</evidence>
<dbReference type="PIRSF" id="PIRSF039050">
    <property type="entry name" value="Ade_cyc"/>
    <property type="match status" value="1"/>
</dbReference>
<dbReference type="InterPro" id="IPR030672">
    <property type="entry name" value="Adcy"/>
</dbReference>
<sequence length="1292" mass="148014">MSLSDDMCGERNGTAYELVQLNERREVTTELSNNTNKKLTNSFQTVSLNHISPVEIMPNKLSTKAETASEEKEEEMHKNNFGELPNSADLVKENTKIHFKQGFIYRGIIFPRLTNSFKDRHLEVAYQRYSHRQRQKSLIIVNLIDIVLKVSLFLSYILRPNNTTFPKREILINVPWLIVNIILCLLTCWKCFANNYLQWGAVFTFLVLFVQGTGNFGVDFSDTGIIDGGDVDGAAVWHIFFIVFVTYAMLPLPLKWCIVGGSLSSLSHFIVTCVIFREDGAFVRRVITNALLYLCINFVSMYTKHLTDRAQRNAFLETRRSMETRFKIEKENEKQERLLLSLLPRFVAMEIISDIAREEDHGRILSAQFHRIYIHCYEDVSILFADIQGFTALASCCSAHELVKVLNDLFARFDRLAHENHCLRIKLLGDCYYCVSGLPDPRRDHAHCCVEMGLHMIQVIKFVRQTTTVNLNMRIGIHSGSVLCGVLGLHKWQFDVWSNDVTLANHMESGGIAGRVHISKATLDYLQGTYEVEPGNGESRDSYLRNHNVETYLIKRTEPSNSKKGGKNRQRHFNPGDTHRHSSATSSQLLNGDQISHRHSSATSSQLLNGDQISSGNTTTVSDEDVTTDWTPEIPFENLNDLGDPVDEDSFDVNHRPLNQEKQIDNRKTESHRKLALTMSEEVDELIDHSIEIESNKRIRKENVRWFTLSFKSKDMEANFHQIRDTVFRSNLLCAFVIWLFIATCQSILLPRSLIMLVAFLLTTLALIIFVLVAMATEFSYFPKAIKNVSRKLDEKRFFRNLVICGAVFVIFIASSSTMFVCDRFSSKESNDTSLYDPDSPYCYYPQYFVFTWILTMVACAAFLKLNYSLKMVMLVVMVTVYLTFIGVIFGKVFDRIQSCNSNENNMCVSVKARTFVLIVLYFLMVTYHCRLIEITSRLDFLWKAQAQKELQDMREIRHYNTQLLKNILPDHVASYFLAHDRNYEVRELYAQSYACCGVLFASIPNFANFYSEDVNNGVECIRLLNEIIFDFDQLLDDERFSCLEKIKTISSTYMAVSGLNPDDQDKDPWHHITALVDFALAMKKALEEVNTHSFNNFQLRIGISHGPLVGGVIGAKKPVYDIWGNTVNEASRMDSTGTMDHIQCPKYTAQFLEDHGYRVQYRGLVPVKGKGNMETYYIIGKKIGRQRNVGRSQRTHNSLAAVVYGMVQARKKQALGSSLSVPSPKQRHSPAASFRRPQKQKLQRMLSETPNPGRRKNRLEERRMTETAGSSHSYPDMRCAEHDEAFLETKK</sequence>
<keyword evidence="13" id="KW-0115">cAMP biosynthesis</keyword>
<dbReference type="PANTHER" id="PTHR45627:SF1">
    <property type="entry name" value="ADENYLATE CYCLASE TYPE 8"/>
    <property type="match status" value="1"/>
</dbReference>
<dbReference type="Proteomes" id="UP000694941">
    <property type="component" value="Unplaced"/>
</dbReference>
<feature type="transmembrane region" description="Helical" evidence="19">
    <location>
        <begin position="755"/>
        <end position="777"/>
    </location>
</feature>
<evidence type="ECO:0000256" key="14">
    <source>
        <dbReference type="ARBA" id="ARBA00023136"/>
    </source>
</evidence>
<gene>
    <name evidence="22" type="primary">LOC106459888</name>
</gene>
<feature type="region of interest" description="Disordered" evidence="18">
    <location>
        <begin position="551"/>
        <end position="645"/>
    </location>
</feature>
<feature type="compositionally biased region" description="Polar residues" evidence="18">
    <location>
        <begin position="601"/>
        <end position="617"/>
    </location>
</feature>
<name>A0ABM1SFT4_LIMPO</name>
<feature type="transmembrane region" description="Helical" evidence="19">
    <location>
        <begin position="732"/>
        <end position="749"/>
    </location>
</feature>
<feature type="transmembrane region" description="Helical" evidence="19">
    <location>
        <begin position="170"/>
        <end position="189"/>
    </location>
</feature>
<feature type="region of interest" description="Disordered" evidence="18">
    <location>
        <begin position="1216"/>
        <end position="1292"/>
    </location>
</feature>
<evidence type="ECO:0000256" key="11">
    <source>
        <dbReference type="ARBA" id="ARBA00022842"/>
    </source>
</evidence>
<evidence type="ECO:0000256" key="10">
    <source>
        <dbReference type="ARBA" id="ARBA00022840"/>
    </source>
</evidence>
<evidence type="ECO:0000256" key="12">
    <source>
        <dbReference type="ARBA" id="ARBA00022989"/>
    </source>
</evidence>
<dbReference type="Pfam" id="PF00211">
    <property type="entry name" value="Guanylate_cyc"/>
    <property type="match status" value="2"/>
</dbReference>
<feature type="transmembrane region" description="Helical" evidence="19">
    <location>
        <begin position="283"/>
        <end position="302"/>
    </location>
</feature>
<evidence type="ECO:0000313" key="21">
    <source>
        <dbReference type="Proteomes" id="UP000694941"/>
    </source>
</evidence>
<dbReference type="EC" id="4.6.1.1" evidence="5"/>
<dbReference type="Pfam" id="PF16214">
    <property type="entry name" value="AC_N"/>
    <property type="match status" value="1"/>
</dbReference>
<feature type="transmembrane region" description="Helical" evidence="19">
    <location>
        <begin position="138"/>
        <end position="158"/>
    </location>
</feature>
<feature type="compositionally biased region" description="Polar residues" evidence="18">
    <location>
        <begin position="583"/>
        <end position="594"/>
    </location>
</feature>
<keyword evidence="15" id="KW-0325">Glycoprotein</keyword>
<dbReference type="CDD" id="cd07302">
    <property type="entry name" value="CHD"/>
    <property type="match status" value="2"/>
</dbReference>
<evidence type="ECO:0000256" key="17">
    <source>
        <dbReference type="RuleBase" id="RU000405"/>
    </source>
</evidence>
<dbReference type="InterPro" id="IPR009398">
    <property type="entry name" value="Adcy_conserved_dom"/>
</dbReference>
<keyword evidence="10" id="KW-0067">ATP-binding</keyword>
<organism evidence="21 22">
    <name type="scientific">Limulus polyphemus</name>
    <name type="common">Atlantic horseshoe crab</name>
    <dbReference type="NCBI Taxonomy" id="6850"/>
    <lineage>
        <taxon>Eukaryota</taxon>
        <taxon>Metazoa</taxon>
        <taxon>Ecdysozoa</taxon>
        <taxon>Arthropoda</taxon>
        <taxon>Chelicerata</taxon>
        <taxon>Merostomata</taxon>
        <taxon>Xiphosura</taxon>
        <taxon>Limulidae</taxon>
        <taxon>Limulus</taxon>
    </lineage>
</organism>
<feature type="domain" description="Guanylate cyclase" evidence="20">
    <location>
        <begin position="381"/>
        <end position="508"/>
    </location>
</feature>
<comment type="subcellular location">
    <subcellularLocation>
        <location evidence="4">Membrane</location>
        <topology evidence="4">Multi-pass membrane protein</topology>
    </subcellularLocation>
</comment>
<evidence type="ECO:0000256" key="15">
    <source>
        <dbReference type="ARBA" id="ARBA00023180"/>
    </source>
</evidence>
<dbReference type="PROSITE" id="PS00452">
    <property type="entry name" value="GUANYLATE_CYCLASE_1"/>
    <property type="match status" value="2"/>
</dbReference>
<dbReference type="PROSITE" id="PS50125">
    <property type="entry name" value="GUANYLATE_CYCLASE_2"/>
    <property type="match status" value="2"/>
</dbReference>
<dbReference type="Pfam" id="PF06327">
    <property type="entry name" value="Adcy_cons_dom"/>
    <property type="match status" value="1"/>
</dbReference>
<evidence type="ECO:0000256" key="4">
    <source>
        <dbReference type="ARBA" id="ARBA00004141"/>
    </source>
</evidence>